<dbReference type="SUPFAM" id="SSF143011">
    <property type="entry name" value="RelE-like"/>
    <property type="match status" value="1"/>
</dbReference>
<keyword evidence="2" id="KW-1185">Reference proteome</keyword>
<keyword evidence="1" id="KW-0255">Endonuclease</keyword>
<name>A0A852RGS5_9ACTN</name>
<keyword evidence="1" id="KW-0378">Hydrolase</keyword>
<comment type="caution">
    <text evidence="1">The sequence shown here is derived from an EMBL/GenBank/DDBJ whole genome shotgun (WGS) entry which is preliminary data.</text>
</comment>
<protein>
    <submittedName>
        <fullName evidence="1">mRNA-degrading endonuclease RelE of RelBE toxin-antitoxin system</fullName>
    </submittedName>
</protein>
<proteinExistence type="predicted"/>
<dbReference type="InterPro" id="IPR035093">
    <property type="entry name" value="RelE/ParE_toxin_dom_sf"/>
</dbReference>
<evidence type="ECO:0000313" key="2">
    <source>
        <dbReference type="Proteomes" id="UP000582231"/>
    </source>
</evidence>
<dbReference type="Proteomes" id="UP000582231">
    <property type="component" value="Unassembled WGS sequence"/>
</dbReference>
<dbReference type="AlphaFoldDB" id="A0A852RGS5"/>
<organism evidence="1 2">
    <name type="scientific">Nocardioides kongjuensis</name>
    <dbReference type="NCBI Taxonomy" id="349522"/>
    <lineage>
        <taxon>Bacteria</taxon>
        <taxon>Bacillati</taxon>
        <taxon>Actinomycetota</taxon>
        <taxon>Actinomycetes</taxon>
        <taxon>Propionibacteriales</taxon>
        <taxon>Nocardioidaceae</taxon>
        <taxon>Nocardioides</taxon>
    </lineage>
</organism>
<evidence type="ECO:0000313" key="1">
    <source>
        <dbReference type="EMBL" id="NYD32761.1"/>
    </source>
</evidence>
<gene>
    <name evidence="1" type="ORF">BJ958_004307</name>
</gene>
<dbReference type="RefSeq" id="WP_179728892.1">
    <property type="nucleotide sequence ID" value="NZ_BAABEF010000001.1"/>
</dbReference>
<dbReference type="EMBL" id="JACCBF010000001">
    <property type="protein sequence ID" value="NYD32761.1"/>
    <property type="molecule type" value="Genomic_DNA"/>
</dbReference>
<keyword evidence="1" id="KW-0540">Nuclease</keyword>
<reference evidence="1 2" key="1">
    <citation type="submission" date="2020-07" db="EMBL/GenBank/DDBJ databases">
        <title>Sequencing the genomes of 1000 actinobacteria strains.</title>
        <authorList>
            <person name="Klenk H.-P."/>
        </authorList>
    </citation>
    <scope>NUCLEOTIDE SEQUENCE [LARGE SCALE GENOMIC DNA]</scope>
    <source>
        <strain evidence="1 2">DSM 19082</strain>
    </source>
</reference>
<accession>A0A852RGS5</accession>
<sequence>MTGLVLGIALLVVAVAVVLQRPTAAVLMSDAVRGAGPSFESGACPSSTSKRSDVRQEATAMFVERGRDAGYTTYLTADATESLRAMNHEDGRVICAFIFGDLALAPQRHGARVLSASDPAWQTACGGYRIVYVISAVERTVHVLEIA</sequence>
<dbReference type="GO" id="GO:0004519">
    <property type="term" value="F:endonuclease activity"/>
    <property type="evidence" value="ECO:0007669"/>
    <property type="project" value="UniProtKB-KW"/>
</dbReference>
<dbReference type="Gene3D" id="3.30.2310.20">
    <property type="entry name" value="RelE-like"/>
    <property type="match status" value="1"/>
</dbReference>